<accession>T1JC21</accession>
<evidence type="ECO:0000313" key="2">
    <source>
        <dbReference type="Proteomes" id="UP000014500"/>
    </source>
</evidence>
<dbReference type="EnsemblMetazoa" id="SMAR011328-RA">
    <property type="protein sequence ID" value="SMAR011328-PA"/>
    <property type="gene ID" value="SMAR011328"/>
</dbReference>
<protein>
    <recommendedName>
        <fullName evidence="3">FLYWCH-type domain-containing protein</fullName>
    </recommendedName>
</protein>
<dbReference type="HOGENOM" id="CLU_2576904_0_0_1"/>
<organism evidence="1 2">
    <name type="scientific">Strigamia maritima</name>
    <name type="common">European centipede</name>
    <name type="synonym">Geophilus maritimus</name>
    <dbReference type="NCBI Taxonomy" id="126957"/>
    <lineage>
        <taxon>Eukaryota</taxon>
        <taxon>Metazoa</taxon>
        <taxon>Ecdysozoa</taxon>
        <taxon>Arthropoda</taxon>
        <taxon>Myriapoda</taxon>
        <taxon>Chilopoda</taxon>
        <taxon>Pleurostigmophora</taxon>
        <taxon>Geophilomorpha</taxon>
        <taxon>Linotaeniidae</taxon>
        <taxon>Strigamia</taxon>
    </lineage>
</organism>
<reference evidence="1" key="2">
    <citation type="submission" date="2015-02" db="UniProtKB">
        <authorList>
            <consortium name="EnsemblMetazoa"/>
        </authorList>
    </citation>
    <scope>IDENTIFICATION</scope>
</reference>
<sequence length="81" mass="9292">MAALLQYGTSTRDQKSLIYCGFEYVKEHDNVIGTTAWCCRFHTYVKYKSKACVVTDGFVLVADKQPEHTRLILPSVWHPPK</sequence>
<dbReference type="AlphaFoldDB" id="T1JC21"/>
<evidence type="ECO:0000313" key="1">
    <source>
        <dbReference type="EnsemblMetazoa" id="SMAR011328-PA"/>
    </source>
</evidence>
<name>T1JC21_STRMM</name>
<dbReference type="Gene3D" id="2.20.25.240">
    <property type="match status" value="1"/>
</dbReference>
<dbReference type="EMBL" id="JH432046">
    <property type="status" value="NOT_ANNOTATED_CDS"/>
    <property type="molecule type" value="Genomic_DNA"/>
</dbReference>
<dbReference type="Proteomes" id="UP000014500">
    <property type="component" value="Unassembled WGS sequence"/>
</dbReference>
<keyword evidence="2" id="KW-1185">Reference proteome</keyword>
<proteinExistence type="predicted"/>
<reference evidence="2" key="1">
    <citation type="submission" date="2011-05" db="EMBL/GenBank/DDBJ databases">
        <authorList>
            <person name="Richards S.R."/>
            <person name="Qu J."/>
            <person name="Jiang H."/>
            <person name="Jhangiani S.N."/>
            <person name="Agravi P."/>
            <person name="Goodspeed R."/>
            <person name="Gross S."/>
            <person name="Mandapat C."/>
            <person name="Jackson L."/>
            <person name="Mathew T."/>
            <person name="Pu L."/>
            <person name="Thornton R."/>
            <person name="Saada N."/>
            <person name="Wilczek-Boney K.B."/>
            <person name="Lee S."/>
            <person name="Kovar C."/>
            <person name="Wu Y."/>
            <person name="Scherer S.E."/>
            <person name="Worley K.C."/>
            <person name="Muzny D.M."/>
            <person name="Gibbs R."/>
        </authorList>
    </citation>
    <scope>NUCLEOTIDE SEQUENCE</scope>
    <source>
        <strain evidence="2">Brora</strain>
    </source>
</reference>
<evidence type="ECO:0008006" key="3">
    <source>
        <dbReference type="Google" id="ProtNLM"/>
    </source>
</evidence>